<dbReference type="AlphaFoldDB" id="A0A4R3HYH9"/>
<reference evidence="1 2" key="1">
    <citation type="submission" date="2019-03" db="EMBL/GenBank/DDBJ databases">
        <title>Genomic Encyclopedia of Type Strains, Phase IV (KMG-IV): sequencing the most valuable type-strain genomes for metagenomic binning, comparative biology and taxonomic classification.</title>
        <authorList>
            <person name="Goeker M."/>
        </authorList>
    </citation>
    <scope>NUCLEOTIDE SEQUENCE [LARGE SCALE GENOMIC DNA]</scope>
    <source>
        <strain evidence="1 2">DSM 7445</strain>
    </source>
</reference>
<dbReference type="InterPro" id="IPR004260">
    <property type="entry name" value="Pyr-dimer_DNA_glycosylase"/>
</dbReference>
<proteinExistence type="predicted"/>
<evidence type="ECO:0008006" key="3">
    <source>
        <dbReference type="Google" id="ProtNLM"/>
    </source>
</evidence>
<evidence type="ECO:0000313" key="2">
    <source>
        <dbReference type="Proteomes" id="UP000295382"/>
    </source>
</evidence>
<keyword evidence="2" id="KW-1185">Reference proteome</keyword>
<comment type="caution">
    <text evidence="1">The sequence shown here is derived from an EMBL/GenBank/DDBJ whole genome shotgun (WGS) entry which is preliminary data.</text>
</comment>
<dbReference type="OrthoDB" id="3253436at2"/>
<organism evidence="1 2">
    <name type="scientific">Paucimonas lemoignei</name>
    <name type="common">Pseudomonas lemoignei</name>
    <dbReference type="NCBI Taxonomy" id="29443"/>
    <lineage>
        <taxon>Bacteria</taxon>
        <taxon>Pseudomonadati</taxon>
        <taxon>Pseudomonadota</taxon>
        <taxon>Betaproteobacteria</taxon>
        <taxon>Burkholderiales</taxon>
        <taxon>Burkholderiaceae</taxon>
        <taxon>Paucimonas</taxon>
    </lineage>
</organism>
<dbReference type="Proteomes" id="UP000295382">
    <property type="component" value="Unassembled WGS sequence"/>
</dbReference>
<dbReference type="EMBL" id="SLZQ01000002">
    <property type="protein sequence ID" value="TCS38278.1"/>
    <property type="molecule type" value="Genomic_DNA"/>
</dbReference>
<protein>
    <recommendedName>
        <fullName evidence="3">DNA lyase</fullName>
    </recommendedName>
</protein>
<sequence>MRLWSLHPRYLDTKGLLALWREGLLAQNVLLGLTKGYKHHPQLNRFRAAADPVVAIGAYLSQVVIEATSRGYKFDHTKIIRNAACPEIDVTLGQLEYEWQHLLAKLKSRSLEKYENVKDIPTPEAHPSFRVVPGDIEDWERM</sequence>
<accession>A0A4R3HYH9</accession>
<name>A0A4R3HYH9_PAULE</name>
<dbReference type="RefSeq" id="WP_132257282.1">
    <property type="nucleotide sequence ID" value="NZ_SLZQ01000002.1"/>
</dbReference>
<dbReference type="Pfam" id="PF03013">
    <property type="entry name" value="Pyr_excise"/>
    <property type="match status" value="1"/>
</dbReference>
<gene>
    <name evidence="1" type="ORF">EDC30_10213</name>
</gene>
<evidence type="ECO:0000313" key="1">
    <source>
        <dbReference type="EMBL" id="TCS38278.1"/>
    </source>
</evidence>